<dbReference type="RefSeq" id="WP_121875699.1">
    <property type="nucleotide sequence ID" value="NZ_REFJ01000001.1"/>
</dbReference>
<keyword evidence="1" id="KW-0472">Membrane</keyword>
<feature type="transmembrane region" description="Helical" evidence="1">
    <location>
        <begin position="37"/>
        <end position="56"/>
    </location>
</feature>
<dbReference type="EMBL" id="REFJ01000001">
    <property type="protein sequence ID" value="RMA82361.1"/>
    <property type="molecule type" value="Genomic_DNA"/>
</dbReference>
<gene>
    <name evidence="2" type="ORF">DFR27_0310</name>
</gene>
<evidence type="ECO:0000313" key="2">
    <source>
        <dbReference type="EMBL" id="RMA82361.1"/>
    </source>
</evidence>
<protein>
    <submittedName>
        <fullName evidence="2">Uncharacterized protein</fullName>
    </submittedName>
</protein>
<dbReference type="AlphaFoldDB" id="A0A3M0AB36"/>
<keyword evidence="1" id="KW-0812">Transmembrane</keyword>
<evidence type="ECO:0000256" key="1">
    <source>
        <dbReference type="SAM" id="Phobius"/>
    </source>
</evidence>
<evidence type="ECO:0000313" key="3">
    <source>
        <dbReference type="Proteomes" id="UP000267187"/>
    </source>
</evidence>
<sequence>MSDLEVRPSHVGLFLAVGFFGAGAVAGLLLGHFLLGASAGAVIGSLVGLNVFLFLTRRQRDAKRAKQSKD</sequence>
<dbReference type="Proteomes" id="UP000267187">
    <property type="component" value="Unassembled WGS sequence"/>
</dbReference>
<name>A0A3M0AB36_9GAMM</name>
<keyword evidence="1" id="KW-1133">Transmembrane helix</keyword>
<keyword evidence="3" id="KW-1185">Reference proteome</keyword>
<accession>A0A3M0AB36</accession>
<reference evidence="2 3" key="1">
    <citation type="submission" date="2018-10" db="EMBL/GenBank/DDBJ databases">
        <title>Genomic Encyclopedia of Type Strains, Phase IV (KMG-IV): sequencing the most valuable type-strain genomes for metagenomic binning, comparative biology and taxonomic classification.</title>
        <authorList>
            <person name="Goeker M."/>
        </authorList>
    </citation>
    <scope>NUCLEOTIDE SEQUENCE [LARGE SCALE GENOMIC DNA]</scope>
    <source>
        <strain evidence="2 3">DSM 25080</strain>
    </source>
</reference>
<feature type="transmembrane region" description="Helical" evidence="1">
    <location>
        <begin position="12"/>
        <end position="31"/>
    </location>
</feature>
<comment type="caution">
    <text evidence="2">The sequence shown here is derived from an EMBL/GenBank/DDBJ whole genome shotgun (WGS) entry which is preliminary data.</text>
</comment>
<organism evidence="2 3">
    <name type="scientific">Umboniibacter marinipuniceus</name>
    <dbReference type="NCBI Taxonomy" id="569599"/>
    <lineage>
        <taxon>Bacteria</taxon>
        <taxon>Pseudomonadati</taxon>
        <taxon>Pseudomonadota</taxon>
        <taxon>Gammaproteobacteria</taxon>
        <taxon>Cellvibrionales</taxon>
        <taxon>Cellvibrionaceae</taxon>
        <taxon>Umboniibacter</taxon>
    </lineage>
</organism>
<proteinExistence type="predicted"/>